<dbReference type="InterPro" id="IPR027417">
    <property type="entry name" value="P-loop_NTPase"/>
</dbReference>
<evidence type="ECO:0000256" key="5">
    <source>
        <dbReference type="ARBA" id="ARBA00022970"/>
    </source>
</evidence>
<accession>A0A4Z0RCQ6</accession>
<dbReference type="GO" id="GO:0005524">
    <property type="term" value="F:ATP binding"/>
    <property type="evidence" value="ECO:0007669"/>
    <property type="project" value="UniProtKB-KW"/>
</dbReference>
<dbReference type="InterPro" id="IPR003439">
    <property type="entry name" value="ABC_transporter-like_ATP-bd"/>
</dbReference>
<dbReference type="PANTHER" id="PTHR43820:SF2">
    <property type="entry name" value="ABC TRANSPORTER ATP-BINDING PROTEIN"/>
    <property type="match status" value="1"/>
</dbReference>
<dbReference type="Gene3D" id="3.40.50.300">
    <property type="entry name" value="P-loop containing nucleotide triphosphate hydrolases"/>
    <property type="match status" value="1"/>
</dbReference>
<keyword evidence="4 7" id="KW-0067">ATP-binding</keyword>
<reference evidence="7 8" key="1">
    <citation type="submission" date="2019-03" db="EMBL/GenBank/DDBJ databases">
        <title>Draft Genome Sequence of Desulfosporosinus fructosivorans Strain 63.6F, Isolated from Marine Sediment in the Baltic Sea.</title>
        <authorList>
            <person name="Hausmann B."/>
            <person name="Vandieken V."/>
            <person name="Pjevac P."/>
            <person name="Schreck K."/>
            <person name="Herbold C.W."/>
            <person name="Loy A."/>
        </authorList>
    </citation>
    <scope>NUCLEOTIDE SEQUENCE [LARGE SCALE GENOMIC DNA]</scope>
    <source>
        <strain evidence="7 8">63.6F</strain>
    </source>
</reference>
<evidence type="ECO:0000259" key="6">
    <source>
        <dbReference type="PROSITE" id="PS50893"/>
    </source>
</evidence>
<dbReference type="Pfam" id="PF00005">
    <property type="entry name" value="ABC_tran"/>
    <property type="match status" value="1"/>
</dbReference>
<keyword evidence="2" id="KW-0813">Transport</keyword>
<dbReference type="GO" id="GO:0015658">
    <property type="term" value="F:branched-chain amino acid transmembrane transporter activity"/>
    <property type="evidence" value="ECO:0007669"/>
    <property type="project" value="TreeGrafter"/>
</dbReference>
<dbReference type="PANTHER" id="PTHR43820">
    <property type="entry name" value="HIGH-AFFINITY BRANCHED-CHAIN AMINO ACID TRANSPORT ATP-BINDING PROTEIN LIVF"/>
    <property type="match status" value="1"/>
</dbReference>
<comment type="similarity">
    <text evidence="1">Belongs to the ABC transporter superfamily.</text>
</comment>
<dbReference type="Proteomes" id="UP000298460">
    <property type="component" value="Unassembled WGS sequence"/>
</dbReference>
<dbReference type="SMART" id="SM00382">
    <property type="entry name" value="AAA"/>
    <property type="match status" value="1"/>
</dbReference>
<proteinExistence type="inferred from homology"/>
<evidence type="ECO:0000256" key="1">
    <source>
        <dbReference type="ARBA" id="ARBA00005417"/>
    </source>
</evidence>
<evidence type="ECO:0000313" key="8">
    <source>
        <dbReference type="Proteomes" id="UP000298460"/>
    </source>
</evidence>
<dbReference type="CDD" id="cd03224">
    <property type="entry name" value="ABC_TM1139_LivF_branched"/>
    <property type="match status" value="1"/>
</dbReference>
<gene>
    <name evidence="7" type="ORF">E4K67_01800</name>
</gene>
<dbReference type="InterPro" id="IPR003593">
    <property type="entry name" value="AAA+_ATPase"/>
</dbReference>
<keyword evidence="8" id="KW-1185">Reference proteome</keyword>
<dbReference type="SUPFAM" id="SSF52540">
    <property type="entry name" value="P-loop containing nucleoside triphosphate hydrolases"/>
    <property type="match status" value="1"/>
</dbReference>
<dbReference type="InterPro" id="IPR052156">
    <property type="entry name" value="BCAA_Transport_ATP-bd_LivF"/>
</dbReference>
<dbReference type="GO" id="GO:0015807">
    <property type="term" value="P:L-amino acid transport"/>
    <property type="evidence" value="ECO:0007669"/>
    <property type="project" value="TreeGrafter"/>
</dbReference>
<dbReference type="OrthoDB" id="9779136at2"/>
<keyword evidence="3" id="KW-0547">Nucleotide-binding</keyword>
<feature type="domain" description="ABC transporter" evidence="6">
    <location>
        <begin position="6"/>
        <end position="238"/>
    </location>
</feature>
<keyword evidence="5" id="KW-0029">Amino-acid transport</keyword>
<dbReference type="EMBL" id="SPQQ01000001">
    <property type="protein sequence ID" value="TGE39753.1"/>
    <property type="molecule type" value="Genomic_DNA"/>
</dbReference>
<dbReference type="GO" id="GO:0016887">
    <property type="term" value="F:ATP hydrolysis activity"/>
    <property type="evidence" value="ECO:0007669"/>
    <property type="project" value="InterPro"/>
</dbReference>
<evidence type="ECO:0000256" key="3">
    <source>
        <dbReference type="ARBA" id="ARBA00022741"/>
    </source>
</evidence>
<name>A0A4Z0RCQ6_9FIRM</name>
<evidence type="ECO:0000256" key="2">
    <source>
        <dbReference type="ARBA" id="ARBA00022448"/>
    </source>
</evidence>
<dbReference type="PROSITE" id="PS50893">
    <property type="entry name" value="ABC_TRANSPORTER_2"/>
    <property type="match status" value="1"/>
</dbReference>
<evidence type="ECO:0000256" key="4">
    <source>
        <dbReference type="ARBA" id="ARBA00022840"/>
    </source>
</evidence>
<organism evidence="7 8">
    <name type="scientific">Desulfosporosinus fructosivorans</name>
    <dbReference type="NCBI Taxonomy" id="2018669"/>
    <lineage>
        <taxon>Bacteria</taxon>
        <taxon>Bacillati</taxon>
        <taxon>Bacillota</taxon>
        <taxon>Clostridia</taxon>
        <taxon>Eubacteriales</taxon>
        <taxon>Desulfitobacteriaceae</taxon>
        <taxon>Desulfosporosinus</taxon>
    </lineage>
</organism>
<dbReference type="AlphaFoldDB" id="A0A4Z0RCQ6"/>
<comment type="caution">
    <text evidence="7">The sequence shown here is derived from an EMBL/GenBank/DDBJ whole genome shotgun (WGS) entry which is preliminary data.</text>
</comment>
<dbReference type="RefSeq" id="WP_135544692.1">
    <property type="nucleotide sequence ID" value="NZ_SPQQ01000001.1"/>
</dbReference>
<protein>
    <submittedName>
        <fullName evidence="7">ABC transporter ATP-binding protein</fullName>
    </submittedName>
</protein>
<evidence type="ECO:0000313" key="7">
    <source>
        <dbReference type="EMBL" id="TGE39753.1"/>
    </source>
</evidence>
<sequence length="238" mass="26529">MGEAILKINNLNSYYGKSHVLQEVSLTVNSLERVAVLGRNGMGKSTLLKSILRLQDIKVEGDVLFKGETLNQAKTYEIAKKGIAYVPQGWLLFPSLSVEEHLLVAYRPGKSKAKEWNPERIFELFPEIAARRKVSGTKLSGGEQQILAIGRALVSNPEILLMDEPSEGISTMVIDRVIDLCHQLTEQGISILIVEQNLELALRVAQRVYVLVNGRIVYEGTAEDFRADKESQHQFLGV</sequence>